<accession>A0AAN6VC12</accession>
<name>A0AAN6VC12_9PEZI</name>
<feature type="compositionally biased region" description="Low complexity" evidence="1">
    <location>
        <begin position="64"/>
        <end position="74"/>
    </location>
</feature>
<dbReference type="AlphaFoldDB" id="A0AAN6VC12"/>
<dbReference type="Proteomes" id="UP001302745">
    <property type="component" value="Unassembled WGS sequence"/>
</dbReference>
<feature type="compositionally biased region" description="Polar residues" evidence="1">
    <location>
        <begin position="40"/>
        <end position="55"/>
    </location>
</feature>
<feature type="region of interest" description="Disordered" evidence="1">
    <location>
        <begin position="40"/>
        <end position="98"/>
    </location>
</feature>
<feature type="non-terminal residue" evidence="2">
    <location>
        <position position="98"/>
    </location>
</feature>
<protein>
    <submittedName>
        <fullName evidence="2">Uncharacterized protein</fullName>
    </submittedName>
</protein>
<gene>
    <name evidence="2" type="ORF">C8A00DRAFT_38791</name>
</gene>
<comment type="caution">
    <text evidence="2">The sequence shown here is derived from an EMBL/GenBank/DDBJ whole genome shotgun (WGS) entry which is preliminary data.</text>
</comment>
<reference evidence="2" key="2">
    <citation type="submission" date="2023-05" db="EMBL/GenBank/DDBJ databases">
        <authorList>
            <consortium name="Lawrence Berkeley National Laboratory"/>
            <person name="Steindorff A."/>
            <person name="Hensen N."/>
            <person name="Bonometti L."/>
            <person name="Westerberg I."/>
            <person name="Brannstrom I.O."/>
            <person name="Guillou S."/>
            <person name="Cros-Aarteil S."/>
            <person name="Calhoun S."/>
            <person name="Haridas S."/>
            <person name="Kuo A."/>
            <person name="Mondo S."/>
            <person name="Pangilinan J."/>
            <person name="Riley R."/>
            <person name="Labutti K."/>
            <person name="Andreopoulos B."/>
            <person name="Lipzen A."/>
            <person name="Chen C."/>
            <person name="Yanf M."/>
            <person name="Daum C."/>
            <person name="Ng V."/>
            <person name="Clum A."/>
            <person name="Ohm R."/>
            <person name="Martin F."/>
            <person name="Silar P."/>
            <person name="Natvig D."/>
            <person name="Lalanne C."/>
            <person name="Gautier V."/>
            <person name="Ament-Velasquez S.L."/>
            <person name="Kruys A."/>
            <person name="Hutchinson M.I."/>
            <person name="Powell A.J."/>
            <person name="Barry K."/>
            <person name="Miller A.N."/>
            <person name="Grigoriev I.V."/>
            <person name="Debuchy R."/>
            <person name="Gladieux P."/>
            <person name="Thoren M.H."/>
            <person name="Johannesson H."/>
        </authorList>
    </citation>
    <scope>NUCLEOTIDE SEQUENCE</scope>
    <source>
        <strain evidence="2">CBS 538.74</strain>
    </source>
</reference>
<evidence type="ECO:0000256" key="1">
    <source>
        <dbReference type="SAM" id="MobiDB-lite"/>
    </source>
</evidence>
<reference evidence="2" key="1">
    <citation type="journal article" date="2023" name="Mol. Phylogenet. Evol.">
        <title>Genome-scale phylogeny and comparative genomics of the fungal order Sordariales.</title>
        <authorList>
            <person name="Hensen N."/>
            <person name="Bonometti L."/>
            <person name="Westerberg I."/>
            <person name="Brannstrom I.O."/>
            <person name="Guillou S."/>
            <person name="Cros-Aarteil S."/>
            <person name="Calhoun S."/>
            <person name="Haridas S."/>
            <person name="Kuo A."/>
            <person name="Mondo S."/>
            <person name="Pangilinan J."/>
            <person name="Riley R."/>
            <person name="LaButti K."/>
            <person name="Andreopoulos B."/>
            <person name="Lipzen A."/>
            <person name="Chen C."/>
            <person name="Yan M."/>
            <person name="Daum C."/>
            <person name="Ng V."/>
            <person name="Clum A."/>
            <person name="Steindorff A."/>
            <person name="Ohm R.A."/>
            <person name="Martin F."/>
            <person name="Silar P."/>
            <person name="Natvig D.O."/>
            <person name="Lalanne C."/>
            <person name="Gautier V."/>
            <person name="Ament-Velasquez S.L."/>
            <person name="Kruys A."/>
            <person name="Hutchinson M.I."/>
            <person name="Powell A.J."/>
            <person name="Barry K."/>
            <person name="Miller A.N."/>
            <person name="Grigoriev I.V."/>
            <person name="Debuchy R."/>
            <person name="Gladieux P."/>
            <person name="Hiltunen Thoren M."/>
            <person name="Johannesson H."/>
        </authorList>
    </citation>
    <scope>NUCLEOTIDE SEQUENCE</scope>
    <source>
        <strain evidence="2">CBS 538.74</strain>
    </source>
</reference>
<evidence type="ECO:0000313" key="3">
    <source>
        <dbReference type="Proteomes" id="UP001302745"/>
    </source>
</evidence>
<organism evidence="2 3">
    <name type="scientific">Chaetomidium leptoderma</name>
    <dbReference type="NCBI Taxonomy" id="669021"/>
    <lineage>
        <taxon>Eukaryota</taxon>
        <taxon>Fungi</taxon>
        <taxon>Dikarya</taxon>
        <taxon>Ascomycota</taxon>
        <taxon>Pezizomycotina</taxon>
        <taxon>Sordariomycetes</taxon>
        <taxon>Sordariomycetidae</taxon>
        <taxon>Sordariales</taxon>
        <taxon>Chaetomiaceae</taxon>
        <taxon>Chaetomidium</taxon>
    </lineage>
</organism>
<proteinExistence type="predicted"/>
<evidence type="ECO:0000313" key="2">
    <source>
        <dbReference type="EMBL" id="KAK4148637.1"/>
    </source>
</evidence>
<sequence length="98" mass="10285">MSEIMMATSMLDDVPLYTRAAIESLSSDSFETASIRSAAPSYTSDAPSYHSTNPHPEQLPAYSPPARSTPSVAAAPPPPTGTVSSLLDIGPSPPARRR</sequence>
<keyword evidence="3" id="KW-1185">Reference proteome</keyword>
<dbReference type="EMBL" id="MU857297">
    <property type="protein sequence ID" value="KAK4148637.1"/>
    <property type="molecule type" value="Genomic_DNA"/>
</dbReference>